<protein>
    <recommendedName>
        <fullName evidence="3">PorZ N-terminal beta-propeller domain-containing protein</fullName>
    </recommendedName>
</protein>
<gene>
    <name evidence="4" type="ORF">BST85_10710</name>
</gene>
<dbReference type="SUPFAM" id="SSF50978">
    <property type="entry name" value="WD40 repeat-like"/>
    <property type="match status" value="1"/>
</dbReference>
<dbReference type="EMBL" id="MQUB01000001">
    <property type="protein sequence ID" value="PQB05302.1"/>
    <property type="molecule type" value="Genomic_DNA"/>
</dbReference>
<dbReference type="SUPFAM" id="SSF101898">
    <property type="entry name" value="NHL repeat"/>
    <property type="match status" value="1"/>
</dbReference>
<name>A0A2S7KRP8_9FLAO</name>
<accession>A0A2S7KRP8</accession>
<dbReference type="InterPro" id="IPR015943">
    <property type="entry name" value="WD40/YVTN_repeat-like_dom_sf"/>
</dbReference>
<evidence type="ECO:0000313" key="5">
    <source>
        <dbReference type="Proteomes" id="UP000239800"/>
    </source>
</evidence>
<feature type="domain" description="PorZ N-terminal beta-propeller" evidence="3">
    <location>
        <begin position="49"/>
        <end position="209"/>
    </location>
</feature>
<sequence length="763" mass="84462">MALSRKLSITLLVLVLSCTAVLSQNFSDRWTGFFSFVSVRDIQQGNDRIYAGTENAVFTFDLSTEELETITTINGLSGSSLTTLYYSENFDLLVIGYEDGLLEIVLDGEDVLKVVDIQNKPTIPPNRKRINHLAEYNGFLYISSDFGVSVYNLERLEFDDTYFIGEAGEQIQVRQTAVIEPYIYAATKEGGLRQALIDENNLIDFERWTRVVGGQWNAVQNLGEEVVGLRNSTIVARYDPGVGFTDLETYNVPVLDFQVHRQVLTITTAGSSFAFEPGYVPLNQVSLPFGSEDILQSGLTHNNVFYLGTEESGLFQIPFGSSNPRIILPDGPILNNPFSVDATPGQLWVNFGEVDVAFNPFPLNFRGVSNLREDVWTNLSVEEVFDANDLVSIAINPEDPNEVYMSSYQKGLLKIVDQVPTVLFNETNSPLEIPNGNTGIGLRLYGLDFDREGNLWFLQSRTNEGLQRLSPSGQFQQIDISSIIDGEAELALTEIAINRQGFVFFGTAESGLVGYDPATGRFNRIQEGVGVGNLPSVDIRALAFDNNNRLWIGTLEGLRVLFTVNDFFEEGSNPQASEIVFLEDGVAQELLFAQSITDIEVDGSNNKWISTATSGVFYVSANGQETLLRFTKENSPLPSDNVQDMTIDEFTGRVYFATTRGLVSYDGTSTAPRDNLEEVYVYPNPVRPGFVGDVTIDGLTDRANVKITDIEGNLVFETTSQGGSVLWDTTAFGRYRVASGVYMVLVTTEDNLETTVSKIMIVR</sequence>
<dbReference type="Proteomes" id="UP000239800">
    <property type="component" value="Unassembled WGS sequence"/>
</dbReference>
<dbReference type="PROSITE" id="PS51257">
    <property type="entry name" value="PROKAR_LIPOPROTEIN"/>
    <property type="match status" value="1"/>
</dbReference>
<dbReference type="Pfam" id="PF21544">
    <property type="entry name" value="PorZ_N_b_propeller"/>
    <property type="match status" value="1"/>
</dbReference>
<evidence type="ECO:0000313" key="4">
    <source>
        <dbReference type="EMBL" id="PQB05302.1"/>
    </source>
</evidence>
<dbReference type="AlphaFoldDB" id="A0A2S7KRP8"/>
<dbReference type="Pfam" id="PF07494">
    <property type="entry name" value="Reg_prop"/>
    <property type="match status" value="1"/>
</dbReference>
<evidence type="ECO:0000256" key="1">
    <source>
        <dbReference type="ARBA" id="ARBA00022729"/>
    </source>
</evidence>
<feature type="chain" id="PRO_5015660784" description="PorZ N-terminal beta-propeller domain-containing protein" evidence="2">
    <location>
        <begin position="23"/>
        <end position="763"/>
    </location>
</feature>
<evidence type="ECO:0000256" key="2">
    <source>
        <dbReference type="SAM" id="SignalP"/>
    </source>
</evidence>
<comment type="caution">
    <text evidence="4">The sequence shown here is derived from an EMBL/GenBank/DDBJ whole genome shotgun (WGS) entry which is preliminary data.</text>
</comment>
<dbReference type="InterPro" id="IPR026444">
    <property type="entry name" value="Secre_tail"/>
</dbReference>
<dbReference type="InterPro" id="IPR048954">
    <property type="entry name" value="PorZ_N"/>
</dbReference>
<proteinExistence type="predicted"/>
<reference evidence="4 5" key="1">
    <citation type="submission" date="2016-11" db="EMBL/GenBank/DDBJ databases">
        <title>Trade-off between light-utilization and light-protection in marine flavobacteria.</title>
        <authorList>
            <person name="Kumagai Y."/>
        </authorList>
    </citation>
    <scope>NUCLEOTIDE SEQUENCE [LARGE SCALE GENOMIC DNA]</scope>
    <source>
        <strain evidence="4 5">NBRC 107741</strain>
    </source>
</reference>
<dbReference type="Gene3D" id="2.130.10.10">
    <property type="entry name" value="YVTN repeat-like/Quinoprotein amine dehydrogenase"/>
    <property type="match status" value="3"/>
</dbReference>
<feature type="signal peptide" evidence="2">
    <location>
        <begin position="1"/>
        <end position="22"/>
    </location>
</feature>
<evidence type="ECO:0000259" key="3">
    <source>
        <dbReference type="Pfam" id="PF21544"/>
    </source>
</evidence>
<keyword evidence="5" id="KW-1185">Reference proteome</keyword>
<organism evidence="4 5">
    <name type="scientific">Aureitalea marina</name>
    <dbReference type="NCBI Taxonomy" id="930804"/>
    <lineage>
        <taxon>Bacteria</taxon>
        <taxon>Pseudomonadati</taxon>
        <taxon>Bacteroidota</taxon>
        <taxon>Flavobacteriia</taxon>
        <taxon>Flavobacteriales</taxon>
        <taxon>Flavobacteriaceae</taxon>
        <taxon>Aureitalea</taxon>
    </lineage>
</organism>
<dbReference type="InterPro" id="IPR011110">
    <property type="entry name" value="Reg_prop"/>
</dbReference>
<dbReference type="NCBIfam" id="TIGR04183">
    <property type="entry name" value="Por_Secre_tail"/>
    <property type="match status" value="1"/>
</dbReference>
<dbReference type="InterPro" id="IPR036322">
    <property type="entry name" value="WD40_repeat_dom_sf"/>
</dbReference>
<keyword evidence="1 2" id="KW-0732">Signal</keyword>